<protein>
    <submittedName>
        <fullName evidence="2">Uncharacterized protein</fullName>
    </submittedName>
</protein>
<evidence type="ECO:0000256" key="1">
    <source>
        <dbReference type="SAM" id="MobiDB-lite"/>
    </source>
</evidence>
<sequence length="614" mass="66587">MRCSGSFACLMDRLLREAAGIGKLVGPGSGLVSFDQTCCDVHCRCPSRARRSPSEVRPRLTGGSLCGQHAPGSPPAAAWALSQRPGPAAEAYLGRHCHRSQAPAPCRPSSLGHPGTQTVIKLHTNKCKTTVGFALKESSSVDSVGVGDGMPGQTGVRKGFPKVVLGSQLGDETVKREDKIVPRAEGATDAVDPDLAELQTIEALRLELDGEKPRQEEEPALRFRGLGSAREGGHSLTGKRLWRFWRRNGDLRGASLTTGHTAFPTRVDRVRVPFSQTRTMVYREKYDFETQAQRQRFEGIRQVSENAVRFPKSENPLFLVQEAGKSVPFVDVTVCSVSWSLWRLLSHLLRAGLRLPPDSRVETLTPGTSECGCTSKTSEEAVRLKRGVRGGAHPAWLGDAEARRRTSEDAVRGGVRKPSGRGPREEPALLAPELGLQPPEPRDATQRVLSQAGWPLAVVTTAGPFGPCVSTLAVHERPPGVPFRFHARTAALQHRAGFCPTRQESATGVHVAAARPAPALRGHRAPTHPGLSAPRRTAHAHRLSVCNTVSRELQPLRPRAPQPELCRKRRRAVSSLTLHLEGRRSPQPEKALARHPGPAVIGRENTATEHKSPS</sequence>
<feature type="compositionally biased region" description="Basic and acidic residues" evidence="1">
    <location>
        <begin position="400"/>
        <end position="411"/>
    </location>
</feature>
<organism evidence="2 3">
    <name type="scientific">Rangifer tarandus platyrhynchus</name>
    <name type="common">Svalbard reindeer</name>
    <dbReference type="NCBI Taxonomy" id="3082113"/>
    <lineage>
        <taxon>Eukaryota</taxon>
        <taxon>Metazoa</taxon>
        <taxon>Chordata</taxon>
        <taxon>Craniata</taxon>
        <taxon>Vertebrata</taxon>
        <taxon>Euteleostomi</taxon>
        <taxon>Mammalia</taxon>
        <taxon>Eutheria</taxon>
        <taxon>Laurasiatheria</taxon>
        <taxon>Artiodactyla</taxon>
        <taxon>Ruminantia</taxon>
        <taxon>Pecora</taxon>
        <taxon>Cervidae</taxon>
        <taxon>Odocoileinae</taxon>
        <taxon>Rangifer</taxon>
    </lineage>
</organism>
<dbReference type="EMBL" id="OX459959">
    <property type="protein sequence ID" value="CAI9164877.1"/>
    <property type="molecule type" value="Genomic_DNA"/>
</dbReference>
<proteinExistence type="predicted"/>
<dbReference type="Proteomes" id="UP001176941">
    <property type="component" value="Chromosome 23"/>
</dbReference>
<reference evidence="2" key="1">
    <citation type="submission" date="2023-04" db="EMBL/GenBank/DDBJ databases">
        <authorList>
            <consortium name="ELIXIR-Norway"/>
        </authorList>
    </citation>
    <scope>NUCLEOTIDE SEQUENCE [LARGE SCALE GENOMIC DNA]</scope>
</reference>
<accession>A0ABN8YWB7</accession>
<feature type="compositionally biased region" description="Low complexity" evidence="1">
    <location>
        <begin position="428"/>
        <end position="437"/>
    </location>
</feature>
<evidence type="ECO:0000313" key="3">
    <source>
        <dbReference type="Proteomes" id="UP001176941"/>
    </source>
</evidence>
<keyword evidence="3" id="KW-1185">Reference proteome</keyword>
<name>A0ABN8YWB7_RANTA</name>
<evidence type="ECO:0000313" key="2">
    <source>
        <dbReference type="EMBL" id="CAI9164877.1"/>
    </source>
</evidence>
<feature type="region of interest" description="Disordered" evidence="1">
    <location>
        <begin position="400"/>
        <end position="442"/>
    </location>
</feature>
<gene>
    <name evidence="2" type="ORF">MRATA1EN1_LOCUS13839</name>
</gene>
<feature type="region of interest" description="Disordered" evidence="1">
    <location>
        <begin position="580"/>
        <end position="614"/>
    </location>
</feature>